<keyword evidence="2 4" id="KW-0963">Cytoplasm</keyword>
<organism evidence="6 7">
    <name type="scientific">Methermicoccus shengliensis</name>
    <dbReference type="NCBI Taxonomy" id="660064"/>
    <lineage>
        <taxon>Archaea</taxon>
        <taxon>Methanobacteriati</taxon>
        <taxon>Methanobacteriota</taxon>
        <taxon>Stenosarchaea group</taxon>
        <taxon>Methanomicrobia</taxon>
        <taxon>Methanosarcinales</taxon>
        <taxon>Methermicoccaceae</taxon>
        <taxon>Methermicoccus</taxon>
    </lineage>
</organism>
<dbReference type="GO" id="GO:0005737">
    <property type="term" value="C:cytoplasm"/>
    <property type="evidence" value="ECO:0007669"/>
    <property type="project" value="UniProtKB-SubCell"/>
</dbReference>
<proteinExistence type="inferred from homology"/>
<keyword evidence="4" id="KW-0808">Transferase</keyword>
<dbReference type="Pfam" id="PF13656">
    <property type="entry name" value="RNA_pol_L_2"/>
    <property type="match status" value="1"/>
</dbReference>
<comment type="caution">
    <text evidence="6">The sequence shown here is derived from an EMBL/GenBank/DDBJ whole genome shotgun (WGS) entry which is preliminary data.</text>
</comment>
<keyword evidence="3 4" id="KW-0804">Transcription</keyword>
<dbReference type="NCBIfam" id="NF002237">
    <property type="entry name" value="PRK01146.2-1"/>
    <property type="match status" value="1"/>
</dbReference>
<dbReference type="CDD" id="cd06927">
    <property type="entry name" value="RNAP_L"/>
    <property type="match status" value="1"/>
</dbReference>
<dbReference type="Gene3D" id="3.30.1360.10">
    <property type="entry name" value="RNA polymerase, RBP11-like subunit"/>
    <property type="match status" value="1"/>
</dbReference>
<dbReference type="HAMAP" id="MF_00261">
    <property type="entry name" value="RNApol_arch_Rpo11"/>
    <property type="match status" value="1"/>
</dbReference>
<gene>
    <name evidence="4" type="primary">rpo11</name>
    <name evidence="4" type="synonym">rpoL</name>
    <name evidence="6" type="ORF">HA299_02600</name>
</gene>
<evidence type="ECO:0000256" key="4">
    <source>
        <dbReference type="HAMAP-Rule" id="MF_00261"/>
    </source>
</evidence>
<accession>A0A832RY29</accession>
<dbReference type="SUPFAM" id="SSF55257">
    <property type="entry name" value="RBP11-like subunits of RNA polymerase"/>
    <property type="match status" value="1"/>
</dbReference>
<evidence type="ECO:0000256" key="1">
    <source>
        <dbReference type="ARBA" id="ARBA00022478"/>
    </source>
</evidence>
<dbReference type="InterPro" id="IPR036603">
    <property type="entry name" value="RBP11-like"/>
</dbReference>
<dbReference type="RefSeq" id="WP_042687145.1">
    <property type="nucleotide sequence ID" value="NZ_DUIH01000010.1"/>
</dbReference>
<dbReference type="Proteomes" id="UP000600363">
    <property type="component" value="Unassembled WGS sequence"/>
</dbReference>
<dbReference type="GO" id="GO:0046983">
    <property type="term" value="F:protein dimerization activity"/>
    <property type="evidence" value="ECO:0007669"/>
    <property type="project" value="InterPro"/>
</dbReference>
<evidence type="ECO:0000313" key="6">
    <source>
        <dbReference type="EMBL" id="HIH69501.1"/>
    </source>
</evidence>
<comment type="function">
    <text evidence="4">DNA-dependent RNA polymerase (RNAP) catalyzes the transcription of DNA into RNA using the four ribonucleoside triphosphates as substrates.</text>
</comment>
<dbReference type="EMBL" id="DUIH01000010">
    <property type="protein sequence ID" value="HIH69501.1"/>
    <property type="molecule type" value="Genomic_DNA"/>
</dbReference>
<comment type="similarity">
    <text evidence="4">Belongs to the archaeal Rpo11/eukaryotic RPB11/RPC19 RNA polymerase subunit family.</text>
</comment>
<evidence type="ECO:0000313" key="7">
    <source>
        <dbReference type="Proteomes" id="UP000600363"/>
    </source>
</evidence>
<dbReference type="AlphaFoldDB" id="A0A832RY29"/>
<name>A0A832RY29_9EURY</name>
<keyword evidence="1 4" id="KW-0240">DNA-directed RNA polymerase</keyword>
<dbReference type="InterPro" id="IPR022905">
    <property type="entry name" value="Rpo11-like"/>
</dbReference>
<evidence type="ECO:0000256" key="2">
    <source>
        <dbReference type="ARBA" id="ARBA00022490"/>
    </source>
</evidence>
<comment type="catalytic activity">
    <reaction evidence="4">
        <text>RNA(n) + a ribonucleoside 5'-triphosphate = RNA(n+1) + diphosphate</text>
        <dbReference type="Rhea" id="RHEA:21248"/>
        <dbReference type="Rhea" id="RHEA-COMP:14527"/>
        <dbReference type="Rhea" id="RHEA-COMP:17342"/>
        <dbReference type="ChEBI" id="CHEBI:33019"/>
        <dbReference type="ChEBI" id="CHEBI:61557"/>
        <dbReference type="ChEBI" id="CHEBI:140395"/>
        <dbReference type="EC" id="2.7.7.6"/>
    </reaction>
</comment>
<dbReference type="EC" id="2.7.7.6" evidence="4"/>
<comment type="subunit">
    <text evidence="4">Part of the RNA polymerase complex.</text>
</comment>
<keyword evidence="4" id="KW-0548">Nucleotidyltransferase</keyword>
<reference evidence="6" key="1">
    <citation type="journal article" date="2020" name="bioRxiv">
        <title>A rank-normalized archaeal taxonomy based on genome phylogeny resolves widespread incomplete and uneven classifications.</title>
        <authorList>
            <person name="Rinke C."/>
            <person name="Chuvochina M."/>
            <person name="Mussig A.J."/>
            <person name="Chaumeil P.-A."/>
            <person name="Waite D.W."/>
            <person name="Whitman W.B."/>
            <person name="Parks D.H."/>
            <person name="Hugenholtz P."/>
        </authorList>
    </citation>
    <scope>NUCLEOTIDE SEQUENCE</scope>
    <source>
        <strain evidence="6">UBA12518</strain>
    </source>
</reference>
<evidence type="ECO:0000256" key="3">
    <source>
        <dbReference type="ARBA" id="ARBA00023163"/>
    </source>
</evidence>
<sequence length="94" mass="10742">MGVFLVLEKTSTELKIRLTGESHTLLNLLTSIMLEDERVDVAYYNMEFPTWSDPVLYIRTHGDDPVRVLKDASMRVAELCDEFIRTFNAASSSQ</sequence>
<protein>
    <recommendedName>
        <fullName evidence="4">DNA-directed RNA polymerase subunit Rpo11</fullName>
        <ecNumber evidence="4">2.7.7.6</ecNumber>
    </recommendedName>
    <alternativeName>
        <fullName evidence="4">DNA-directed RNA polymerase subunit L</fullName>
    </alternativeName>
</protein>
<comment type="subcellular location">
    <subcellularLocation>
        <location evidence="4">Cytoplasm</location>
    </subcellularLocation>
</comment>
<dbReference type="InterPro" id="IPR009025">
    <property type="entry name" value="RBP11-like_dimer"/>
</dbReference>
<dbReference type="GO" id="GO:0003899">
    <property type="term" value="F:DNA-directed RNA polymerase activity"/>
    <property type="evidence" value="ECO:0007669"/>
    <property type="project" value="UniProtKB-UniRule"/>
</dbReference>
<evidence type="ECO:0000259" key="5">
    <source>
        <dbReference type="Pfam" id="PF13656"/>
    </source>
</evidence>
<dbReference type="GO" id="GO:0000428">
    <property type="term" value="C:DNA-directed RNA polymerase complex"/>
    <property type="evidence" value="ECO:0007669"/>
    <property type="project" value="UniProtKB-KW"/>
</dbReference>
<dbReference type="GO" id="GO:0006351">
    <property type="term" value="P:DNA-templated transcription"/>
    <property type="evidence" value="ECO:0007669"/>
    <property type="project" value="UniProtKB-UniRule"/>
</dbReference>
<feature type="domain" description="DNA-directed RNA polymerase RBP11-like dimerisation" evidence="5">
    <location>
        <begin position="14"/>
        <end position="85"/>
    </location>
</feature>